<evidence type="ECO:0000313" key="2">
    <source>
        <dbReference type="Proteomes" id="UP000828941"/>
    </source>
</evidence>
<gene>
    <name evidence="1" type="ORF">L6164_014039</name>
</gene>
<reference evidence="1 2" key="1">
    <citation type="journal article" date="2022" name="DNA Res.">
        <title>Chromosomal-level genome assembly of the orchid tree Bauhinia variegata (Leguminosae; Cercidoideae) supports the allotetraploid origin hypothesis of Bauhinia.</title>
        <authorList>
            <person name="Zhong Y."/>
            <person name="Chen Y."/>
            <person name="Zheng D."/>
            <person name="Pang J."/>
            <person name="Liu Y."/>
            <person name="Luo S."/>
            <person name="Meng S."/>
            <person name="Qian L."/>
            <person name="Wei D."/>
            <person name="Dai S."/>
            <person name="Zhou R."/>
        </authorList>
    </citation>
    <scope>NUCLEOTIDE SEQUENCE [LARGE SCALE GENOMIC DNA]</scope>
    <source>
        <strain evidence="1">BV-YZ2020</strain>
    </source>
</reference>
<accession>A0ACB9NHS6</accession>
<proteinExistence type="predicted"/>
<name>A0ACB9NHS6_BAUVA</name>
<organism evidence="1 2">
    <name type="scientific">Bauhinia variegata</name>
    <name type="common">Purple orchid tree</name>
    <name type="synonym">Phanera variegata</name>
    <dbReference type="NCBI Taxonomy" id="167791"/>
    <lineage>
        <taxon>Eukaryota</taxon>
        <taxon>Viridiplantae</taxon>
        <taxon>Streptophyta</taxon>
        <taxon>Embryophyta</taxon>
        <taxon>Tracheophyta</taxon>
        <taxon>Spermatophyta</taxon>
        <taxon>Magnoliopsida</taxon>
        <taxon>eudicotyledons</taxon>
        <taxon>Gunneridae</taxon>
        <taxon>Pentapetalae</taxon>
        <taxon>rosids</taxon>
        <taxon>fabids</taxon>
        <taxon>Fabales</taxon>
        <taxon>Fabaceae</taxon>
        <taxon>Cercidoideae</taxon>
        <taxon>Cercideae</taxon>
        <taxon>Bauhiniinae</taxon>
        <taxon>Bauhinia</taxon>
    </lineage>
</organism>
<protein>
    <submittedName>
        <fullName evidence="1">Uncharacterized protein</fullName>
    </submittedName>
</protein>
<evidence type="ECO:0000313" key="1">
    <source>
        <dbReference type="EMBL" id="KAI4335394.1"/>
    </source>
</evidence>
<keyword evidence="2" id="KW-1185">Reference proteome</keyword>
<dbReference type="Proteomes" id="UP000828941">
    <property type="component" value="Chromosome 6"/>
</dbReference>
<comment type="caution">
    <text evidence="1">The sequence shown here is derived from an EMBL/GenBank/DDBJ whole genome shotgun (WGS) entry which is preliminary data.</text>
</comment>
<dbReference type="EMBL" id="CM039431">
    <property type="protein sequence ID" value="KAI4335394.1"/>
    <property type="molecule type" value="Genomic_DNA"/>
</dbReference>
<sequence length="95" mass="10599">MKRPSSLGGAFLEVILTVSFPGGGRSKIVSRIQKLRKEVALEPTDIVEVYFESLDNDKSICERVLHSQELYSRNAIGSPLLSYSTMPPHAKQRHS</sequence>